<evidence type="ECO:0000256" key="5">
    <source>
        <dbReference type="ARBA" id="ARBA00022617"/>
    </source>
</evidence>
<feature type="domain" description="Catalase core" evidence="17">
    <location>
        <begin position="64"/>
        <end position="452"/>
    </location>
</feature>
<feature type="binding site" evidence="13">
    <location>
        <position position="405"/>
    </location>
    <ligand>
        <name>heme</name>
        <dbReference type="ChEBI" id="CHEBI:30413"/>
    </ligand>
</feature>
<evidence type="ECO:0000313" key="18">
    <source>
        <dbReference type="EMBL" id="RBP72084.1"/>
    </source>
</evidence>
<dbReference type="GO" id="GO:0004096">
    <property type="term" value="F:catalase activity"/>
    <property type="evidence" value="ECO:0007669"/>
    <property type="project" value="UniProtKB-UniRule"/>
</dbReference>
<evidence type="ECO:0000256" key="7">
    <source>
        <dbReference type="ARBA" id="ARBA00023002"/>
    </source>
</evidence>
<dbReference type="PIRSF" id="PIRSF038927">
    <property type="entry name" value="Catalase_clade2"/>
    <property type="match status" value="1"/>
</dbReference>
<dbReference type="InterPro" id="IPR024712">
    <property type="entry name" value="Catalase_clade2"/>
</dbReference>
<evidence type="ECO:0000256" key="9">
    <source>
        <dbReference type="ARBA" id="ARBA00023324"/>
    </source>
</evidence>
<dbReference type="GO" id="GO:0042744">
    <property type="term" value="P:hydrogen peroxide catabolic process"/>
    <property type="evidence" value="ECO:0007669"/>
    <property type="project" value="UniProtKB-UniRule"/>
</dbReference>
<protein>
    <recommendedName>
        <fullName evidence="3 10">Catalase</fullName>
        <ecNumber evidence="3 10">1.11.1.6</ecNumber>
    </recommendedName>
</protein>
<evidence type="ECO:0000256" key="6">
    <source>
        <dbReference type="ARBA" id="ARBA00022723"/>
    </source>
</evidence>
<feature type="binding site" evidence="13">
    <location>
        <position position="196"/>
    </location>
    <ligand>
        <name>heme</name>
        <dbReference type="ChEBI" id="CHEBI:30413"/>
    </ligand>
</feature>
<evidence type="ECO:0000256" key="12">
    <source>
        <dbReference type="PIRSR" id="PIRSR038927-2"/>
    </source>
</evidence>
<evidence type="ECO:0000256" key="11">
    <source>
        <dbReference type="PIRSR" id="PIRSR038927-1"/>
    </source>
</evidence>
<dbReference type="Proteomes" id="UP000253509">
    <property type="component" value="Unassembled WGS sequence"/>
</dbReference>
<feature type="compositionally biased region" description="Low complexity" evidence="16">
    <location>
        <begin position="50"/>
        <end position="69"/>
    </location>
</feature>
<dbReference type="PANTHER" id="PTHR42821:SF1">
    <property type="entry name" value="CATALASE-B"/>
    <property type="match status" value="1"/>
</dbReference>
<evidence type="ECO:0000256" key="8">
    <source>
        <dbReference type="ARBA" id="ARBA00023004"/>
    </source>
</evidence>
<evidence type="ECO:0000256" key="13">
    <source>
        <dbReference type="PIRSR" id="PIRSR038927-3"/>
    </source>
</evidence>
<evidence type="ECO:0000256" key="16">
    <source>
        <dbReference type="SAM" id="MobiDB-lite"/>
    </source>
</evidence>
<dbReference type="InterPro" id="IPR020835">
    <property type="entry name" value="Catalase_sf"/>
</dbReference>
<dbReference type="InterPro" id="IPR043156">
    <property type="entry name" value="Catalase_clade2_helical"/>
</dbReference>
<dbReference type="Pfam" id="PF06628">
    <property type="entry name" value="Catalase-rel"/>
    <property type="match status" value="1"/>
</dbReference>
<evidence type="ECO:0000256" key="2">
    <source>
        <dbReference type="ARBA" id="ARBA00010660"/>
    </source>
</evidence>
<name>A0A366IIY8_9MICO</name>
<keyword evidence="8 10" id="KW-0408">Iron</keyword>
<dbReference type="Pfam" id="PF18011">
    <property type="entry name" value="Catalase_C"/>
    <property type="match status" value="1"/>
</dbReference>
<dbReference type="AlphaFoldDB" id="A0A366IIY8"/>
<dbReference type="GO" id="GO:0020037">
    <property type="term" value="F:heme binding"/>
    <property type="evidence" value="ECO:0007669"/>
    <property type="project" value="UniProtKB-UniRule"/>
</dbReference>
<dbReference type="PROSITE" id="PS51402">
    <property type="entry name" value="CATALASE_3"/>
    <property type="match status" value="1"/>
</dbReference>
<feature type="binding site" evidence="13">
    <location>
        <position position="147"/>
    </location>
    <ligand>
        <name>heme</name>
        <dbReference type="ChEBI" id="CHEBI:30413"/>
    </ligand>
</feature>
<feature type="active site" evidence="11">
    <location>
        <position position="183"/>
    </location>
</feature>
<dbReference type="InterPro" id="IPR011614">
    <property type="entry name" value="Catalase_core"/>
</dbReference>
<keyword evidence="9 10" id="KW-0376">Hydrogen peroxide</keyword>
<accession>A0A366IIY8</accession>
<dbReference type="FunFam" id="1.20.1370.20:FF:000001">
    <property type="entry name" value="Catalase HPII"/>
    <property type="match status" value="1"/>
</dbReference>
<dbReference type="InterPro" id="IPR002226">
    <property type="entry name" value="Catalase_haem_BS"/>
</dbReference>
<feature type="binding site" evidence="13">
    <location>
        <position position="108"/>
    </location>
    <ligand>
        <name>heme</name>
        <dbReference type="ChEBI" id="CHEBI:30413"/>
    </ligand>
</feature>
<dbReference type="FunFam" id="2.40.180.10:FF:000003">
    <property type="entry name" value="Catalase"/>
    <property type="match status" value="1"/>
</dbReference>
<keyword evidence="6 10" id="KW-0479">Metal-binding</keyword>
<organism evidence="18 19">
    <name type="scientific">Brevibacterium celere</name>
    <dbReference type="NCBI Taxonomy" id="225845"/>
    <lineage>
        <taxon>Bacteria</taxon>
        <taxon>Bacillati</taxon>
        <taxon>Actinomycetota</taxon>
        <taxon>Actinomycetes</taxon>
        <taxon>Micrococcales</taxon>
        <taxon>Brevibacteriaceae</taxon>
        <taxon>Brevibacterium</taxon>
    </lineage>
</organism>
<dbReference type="Gene3D" id="2.40.180.10">
    <property type="entry name" value="Catalase core domain"/>
    <property type="match status" value="1"/>
</dbReference>
<evidence type="ECO:0000259" key="17">
    <source>
        <dbReference type="SMART" id="SM01060"/>
    </source>
</evidence>
<evidence type="ECO:0000256" key="14">
    <source>
        <dbReference type="PIRSR" id="PIRSR038927-4"/>
    </source>
</evidence>
<comment type="cofactor">
    <cofactor evidence="1 10 12">
        <name>heme</name>
        <dbReference type="ChEBI" id="CHEBI:30413"/>
    </cofactor>
</comment>
<evidence type="ECO:0000256" key="1">
    <source>
        <dbReference type="ARBA" id="ARBA00001971"/>
    </source>
</evidence>
<evidence type="ECO:0000256" key="4">
    <source>
        <dbReference type="ARBA" id="ARBA00022559"/>
    </source>
</evidence>
<evidence type="ECO:0000256" key="15">
    <source>
        <dbReference type="RuleBase" id="RU000498"/>
    </source>
</evidence>
<dbReference type="RefSeq" id="WP_113903646.1">
    <property type="nucleotide sequence ID" value="NZ_QNSB01000004.1"/>
</dbReference>
<sequence>MAHDDRPTIPGKPGPRTPEFEEPTTPQPPLPPKPDQSGPRPLSPTGAPSADTQADQAQQGAFQTTAQGARVPDTDHSLKAGRRGPLLMQDHHFREKITHFDHERIPERVVHARGAAAHGTFVSYGSAAKVTKAAFLQKDVETEVFTRFSTVVGNRGSADAVRDTRGFATKFYTSDGVFDLVGNNFPVFFVQDAIKFPDIVHAAKPHPDREIPQAQSAHDTFWDFVSLHTEATHHTMWQMSDRAIPRSYRTMEGFGIHTFRLENAAGETTLVKFHWKPKAGVHSLIWEEAQMVNGVDPDFHRRDLADAIEAGACPQWELGIQVFGDSDDEMFEGIDLLDPTKIVPEELAPVQPVGLLTLDRNPSNFFAETEQVAFHPGHLVPGIDVTNDPLLQGRLFSYLDTQLTRLGGPNFSQLPINRPHCPVNDMFRDGMHQTAVHRGAAPYKPNSLDGGNPFAAPADDDHTFVEVPTRVAEARKVRETPQTFDDHFSQPRLFWLSLTPIEQAHLADAFIFELGKCYEETIRKRQVEVLASVDADLARTVAQGLGLEVPKPQVKPAEVEPSPALSQLGRRWPIEGRKVGIVTGSATAPEQALEAHDAIAKAGMVPILIAPVGGSISAGGSTVAIERTYMTMSSVELDALIFAEEVELTVEIDRLVSEAWRHLKSIGAHRRSSEWMEKYGIRSSDPGVHCDDDLSSIVDRIADDLAEHRAWARAES</sequence>
<dbReference type="SUPFAM" id="SSF56634">
    <property type="entry name" value="Heme-dependent catalase-like"/>
    <property type="match status" value="1"/>
</dbReference>
<comment type="similarity">
    <text evidence="2">Belongs to the catalase family. HPII subfamily.</text>
</comment>
<keyword evidence="7 10" id="KW-0560">Oxidoreductase</keyword>
<feature type="binding site" description="axial binding residue" evidence="12">
    <location>
        <position position="398"/>
    </location>
    <ligand>
        <name>heme</name>
        <dbReference type="ChEBI" id="CHEBI:30413"/>
    </ligand>
    <ligandPart>
        <name>Fe</name>
        <dbReference type="ChEBI" id="CHEBI:18248"/>
    </ligandPart>
</feature>
<dbReference type="EMBL" id="QNSB01000004">
    <property type="protein sequence ID" value="RBP72084.1"/>
    <property type="molecule type" value="Genomic_DNA"/>
</dbReference>
<dbReference type="Gene3D" id="1.20.1370.20">
    <property type="match status" value="1"/>
</dbReference>
<comment type="catalytic activity">
    <reaction evidence="10 15">
        <text>2 H2O2 = O2 + 2 H2O</text>
        <dbReference type="Rhea" id="RHEA:20309"/>
        <dbReference type="ChEBI" id="CHEBI:15377"/>
        <dbReference type="ChEBI" id="CHEBI:15379"/>
        <dbReference type="ChEBI" id="CHEBI:16240"/>
        <dbReference type="EC" id="1.11.1.6"/>
    </reaction>
</comment>
<feature type="active site" evidence="11">
    <location>
        <position position="111"/>
    </location>
</feature>
<dbReference type="PRINTS" id="PR00067">
    <property type="entry name" value="CATALASE"/>
</dbReference>
<dbReference type="PROSITE" id="PS00438">
    <property type="entry name" value="CATALASE_2"/>
    <property type="match status" value="1"/>
</dbReference>
<proteinExistence type="inferred from homology"/>
<dbReference type="InterPro" id="IPR018028">
    <property type="entry name" value="Catalase"/>
</dbReference>
<feature type="binding site" evidence="13">
    <location>
        <position position="394"/>
    </location>
    <ligand>
        <name>heme</name>
        <dbReference type="ChEBI" id="CHEBI:30413"/>
    </ligand>
</feature>
<dbReference type="InterPro" id="IPR029062">
    <property type="entry name" value="Class_I_gatase-like"/>
</dbReference>
<comment type="function">
    <text evidence="10">Decomposes hydrogen peroxide into water and oxygen; serves to protect cells from the toxic effects of hydrogen peroxide.</text>
</comment>
<reference evidence="18 19" key="1">
    <citation type="submission" date="2018-06" db="EMBL/GenBank/DDBJ databases">
        <title>Freshwater and sediment microbial communities from various areas in North America, analyzing microbe dynamics in response to fracking.</title>
        <authorList>
            <person name="Lamendella R."/>
        </authorList>
    </citation>
    <scope>NUCLEOTIDE SEQUENCE [LARGE SCALE GENOMIC DNA]</scope>
    <source>
        <strain evidence="18 19">3b_TX</strain>
    </source>
</reference>
<keyword evidence="19" id="KW-1185">Reference proteome</keyword>
<dbReference type="SMART" id="SM01060">
    <property type="entry name" value="Catalase"/>
    <property type="match status" value="1"/>
</dbReference>
<dbReference type="GO" id="GO:0006979">
    <property type="term" value="P:response to oxidative stress"/>
    <property type="evidence" value="ECO:0007669"/>
    <property type="project" value="InterPro"/>
</dbReference>
<dbReference type="Pfam" id="PF00199">
    <property type="entry name" value="Catalase"/>
    <property type="match status" value="1"/>
</dbReference>
<keyword evidence="5 10" id="KW-0349">Heme</keyword>
<dbReference type="EC" id="1.11.1.6" evidence="3 10"/>
<feature type="compositionally biased region" description="Pro residues" evidence="16">
    <location>
        <begin position="25"/>
        <end position="34"/>
    </location>
</feature>
<comment type="caution">
    <text evidence="18">The sequence shown here is derived from an EMBL/GenBank/DDBJ whole genome shotgun (WGS) entry which is preliminary data.</text>
</comment>
<dbReference type="InterPro" id="IPR024708">
    <property type="entry name" value="Catalase_AS"/>
</dbReference>
<dbReference type="GO" id="GO:0005829">
    <property type="term" value="C:cytosol"/>
    <property type="evidence" value="ECO:0007669"/>
    <property type="project" value="TreeGrafter"/>
</dbReference>
<dbReference type="InterPro" id="IPR041399">
    <property type="entry name" value="Catalase_large_C"/>
</dbReference>
<dbReference type="Gene3D" id="3.40.50.880">
    <property type="match status" value="1"/>
</dbReference>
<evidence type="ECO:0000256" key="10">
    <source>
        <dbReference type="PIRNR" id="PIRNR038927"/>
    </source>
</evidence>
<feature type="cross-link" description="3'-histidyl-3-tyrosine (His-Tyr)" evidence="14">
    <location>
        <begin position="375"/>
        <end position="398"/>
    </location>
</feature>
<feature type="region of interest" description="Disordered" evidence="16">
    <location>
        <begin position="1"/>
        <end position="82"/>
    </location>
</feature>
<keyword evidence="4 10" id="KW-0575">Peroxidase</keyword>
<dbReference type="InterPro" id="IPR010582">
    <property type="entry name" value="Catalase_immune_responsive"/>
</dbReference>
<dbReference type="GO" id="GO:0046872">
    <property type="term" value="F:metal ion binding"/>
    <property type="evidence" value="ECO:0007669"/>
    <property type="project" value="UniProtKB-KW"/>
</dbReference>
<evidence type="ECO:0000313" key="19">
    <source>
        <dbReference type="Proteomes" id="UP000253509"/>
    </source>
</evidence>
<dbReference type="PANTHER" id="PTHR42821">
    <property type="entry name" value="CATALASE"/>
    <property type="match status" value="1"/>
</dbReference>
<evidence type="ECO:0000256" key="3">
    <source>
        <dbReference type="ARBA" id="ARBA00012314"/>
    </source>
</evidence>
<dbReference type="PROSITE" id="PS00437">
    <property type="entry name" value="CATALASE_1"/>
    <property type="match status" value="1"/>
</dbReference>
<gene>
    <name evidence="18" type="ORF">DFO65_10439</name>
</gene>